<dbReference type="PROSITE" id="PS51671">
    <property type="entry name" value="ACT"/>
    <property type="match status" value="1"/>
</dbReference>
<dbReference type="Gene3D" id="3.10.20.30">
    <property type="match status" value="1"/>
</dbReference>
<feature type="domain" description="HD" evidence="4">
    <location>
        <begin position="52"/>
        <end position="152"/>
    </location>
</feature>
<dbReference type="SUPFAM" id="SSF55021">
    <property type="entry name" value="ACT-like"/>
    <property type="match status" value="1"/>
</dbReference>
<dbReference type="CDD" id="cd04876">
    <property type="entry name" value="ACT_RelA-SpoT"/>
    <property type="match status" value="1"/>
</dbReference>
<dbReference type="InterPro" id="IPR003607">
    <property type="entry name" value="HD/PDEase_dom"/>
</dbReference>
<dbReference type="EMBL" id="KC246790">
    <property type="protein sequence ID" value="AHF24329.1"/>
    <property type="molecule type" value="Genomic_DNA"/>
</dbReference>
<dbReference type="Pfam" id="PF02824">
    <property type="entry name" value="TGS"/>
    <property type="match status" value="1"/>
</dbReference>
<dbReference type="InterPro" id="IPR007685">
    <property type="entry name" value="RelA_SpoT"/>
</dbReference>
<dbReference type="InterPro" id="IPR012676">
    <property type="entry name" value="TGS-like"/>
</dbReference>
<dbReference type="PANTHER" id="PTHR21262">
    <property type="entry name" value="GUANOSINE-3',5'-BIS DIPHOSPHATE 3'-PYROPHOSPHOHYDROLASE"/>
    <property type="match status" value="1"/>
</dbReference>
<feature type="domain" description="TGS" evidence="5">
    <location>
        <begin position="393"/>
        <end position="456"/>
    </location>
</feature>
<evidence type="ECO:0000259" key="5">
    <source>
        <dbReference type="PROSITE" id="PS51880"/>
    </source>
</evidence>
<dbReference type="Pfam" id="PF04607">
    <property type="entry name" value="RelA_SpoT"/>
    <property type="match status" value="1"/>
</dbReference>
<dbReference type="InterPro" id="IPR004095">
    <property type="entry name" value="TGS"/>
</dbReference>
<dbReference type="FunFam" id="1.10.3210.10:FF:000001">
    <property type="entry name" value="GTP pyrophosphokinase RelA"/>
    <property type="match status" value="1"/>
</dbReference>
<dbReference type="Gene3D" id="1.10.3210.10">
    <property type="entry name" value="Hypothetical protein af1432"/>
    <property type="match status" value="1"/>
</dbReference>
<dbReference type="InterPro" id="IPR045865">
    <property type="entry name" value="ACT-like_dom_sf"/>
</dbReference>
<name>W0FLI6_9BACT</name>
<dbReference type="PROSITE" id="PS51831">
    <property type="entry name" value="HD"/>
    <property type="match status" value="1"/>
</dbReference>
<evidence type="ECO:0000259" key="3">
    <source>
        <dbReference type="PROSITE" id="PS51671"/>
    </source>
</evidence>
<dbReference type="InterPro" id="IPR045600">
    <property type="entry name" value="RelA/SpoT_AH_RIS"/>
</dbReference>
<reference evidence="6" key="1">
    <citation type="journal article" date="2013" name="PLoS ONE">
        <title>Metagenomic insights into the carbohydrate-active enzymes carried by the microorganisms adhering to solid digesta in the rumen of cows.</title>
        <authorList>
            <person name="Wang L."/>
            <person name="Hatem A."/>
            <person name="Catalyurek U.V."/>
            <person name="Morrison M."/>
            <person name="Yu Z."/>
        </authorList>
    </citation>
    <scope>NUCLEOTIDE SEQUENCE</scope>
</reference>
<dbReference type="Pfam" id="PF13291">
    <property type="entry name" value="ACT_4"/>
    <property type="match status" value="1"/>
</dbReference>
<dbReference type="GO" id="GO:0015969">
    <property type="term" value="P:guanosine tetraphosphate metabolic process"/>
    <property type="evidence" value="ECO:0007669"/>
    <property type="project" value="InterPro"/>
</dbReference>
<dbReference type="SUPFAM" id="SSF81271">
    <property type="entry name" value="TGS-like"/>
    <property type="match status" value="1"/>
</dbReference>
<dbReference type="Gene3D" id="3.30.460.10">
    <property type="entry name" value="Beta Polymerase, domain 2"/>
    <property type="match status" value="1"/>
</dbReference>
<sequence length="734" mass="83063">MAFTSYEAMPLDQMLNRVQKYHPGDGYKLVEHAWEFAEKAHAGQIRKSGEPYFTHPCFVASILTDLMIDPPTIAAGLLHDTVEDCEGITLDTIRSEFGEEVADLVDGVTKLNKLDFANREEAQAESLRKMILAMSKDIRVVLIKLADRLHNMRTLRHQPADRQVAIARETLDIYAPLAHRLGVYALKQELEDLSLKYIDPDGYNRIVHLVGMKRAEREESIRLVISELTERLDAQQIHYDIDGRSKHFYSIYRKMVLQQKSFDQIYDLIAIRVIVDTIPDCYTVLGIVHTLWNQVPGRFKDYISVPKANMYQSLHTTVVGGRKIPFPFEVQIRTWEMHRVAEYGIAAHWRYKEGASQEDNLDHKLFWVRQMLDWQTETRDSREFLDTLKTDLFSEEVFLFTPKGDVISMPKGATPLDFAYRIHSAVGNQCVGARVNGKIVPLDTTLATGDRVEIITSASSKGPGTDWLRICKTPQAKAKIRQFLKKALKEENIELGHSIIEKECTRRGVKMSDIVKPEYYEPLLRKYGFLDFDDICGAVGYGGMAAMYVVTRLIEEQKAKESPPQPVKDVSDLVTTEQQLSQRRAHHGIVMTGSEDLDIPVRFAKCCSPVPGDEIVGYITRGRGVTIHKAECVNAAAGEDERKVAVEWALDGEGTFSATITILAYDRVNMLGEIATIIGENGVSIRAASIQSSGKTRISTLRLTLDVHSREEMDRVIHALRNKSDIMDVYRTTT</sequence>
<dbReference type="InterPro" id="IPR033655">
    <property type="entry name" value="TGS_RelA/SpoT"/>
</dbReference>
<protein>
    <submittedName>
        <fullName evidence="6">(P)ppGpp synthetase I SpoT/RelA</fullName>
    </submittedName>
</protein>
<organism evidence="6">
    <name type="scientific">uncultured bacterium Contig17</name>
    <dbReference type="NCBI Taxonomy" id="1393492"/>
    <lineage>
        <taxon>Bacteria</taxon>
        <taxon>environmental samples</taxon>
    </lineage>
</organism>
<dbReference type="Pfam" id="PF13328">
    <property type="entry name" value="HD_4"/>
    <property type="match status" value="1"/>
</dbReference>
<feature type="domain" description="ACT" evidence="3">
    <location>
        <begin position="659"/>
        <end position="734"/>
    </location>
</feature>
<comment type="similarity">
    <text evidence="2">Belongs to the relA/spoT family.</text>
</comment>
<dbReference type="Gene3D" id="3.30.70.260">
    <property type="match status" value="1"/>
</dbReference>
<dbReference type="FunFam" id="3.30.460.10:FF:000001">
    <property type="entry name" value="GTP pyrophosphokinase RelA"/>
    <property type="match status" value="1"/>
</dbReference>
<dbReference type="CDD" id="cd00077">
    <property type="entry name" value="HDc"/>
    <property type="match status" value="1"/>
</dbReference>
<comment type="pathway">
    <text evidence="1">Purine metabolism.</text>
</comment>
<accession>W0FLI6</accession>
<dbReference type="SUPFAM" id="SSF109604">
    <property type="entry name" value="HD-domain/PDEase-like"/>
    <property type="match status" value="1"/>
</dbReference>
<dbReference type="PANTHER" id="PTHR21262:SF31">
    <property type="entry name" value="GTP PYROPHOSPHOKINASE"/>
    <property type="match status" value="1"/>
</dbReference>
<evidence type="ECO:0000313" key="6">
    <source>
        <dbReference type="EMBL" id="AHF24329.1"/>
    </source>
</evidence>
<dbReference type="InterPro" id="IPR012675">
    <property type="entry name" value="Beta-grasp_dom_sf"/>
</dbReference>
<dbReference type="CDD" id="cd05399">
    <property type="entry name" value="NT_Rel-Spo_like"/>
    <property type="match status" value="1"/>
</dbReference>
<dbReference type="SUPFAM" id="SSF81301">
    <property type="entry name" value="Nucleotidyltransferase"/>
    <property type="match status" value="1"/>
</dbReference>
<dbReference type="InterPro" id="IPR002912">
    <property type="entry name" value="ACT_dom"/>
</dbReference>
<dbReference type="NCBIfam" id="TIGR00691">
    <property type="entry name" value="spoT_relA"/>
    <property type="match status" value="1"/>
</dbReference>
<dbReference type="Pfam" id="PF19296">
    <property type="entry name" value="RelA_AH_RIS"/>
    <property type="match status" value="1"/>
</dbReference>
<dbReference type="SMART" id="SM00471">
    <property type="entry name" value="HDc"/>
    <property type="match status" value="1"/>
</dbReference>
<dbReference type="SMART" id="SM00954">
    <property type="entry name" value="RelA_SpoT"/>
    <property type="match status" value="1"/>
</dbReference>
<comment type="function">
    <text evidence="2">In eubacteria ppGpp (guanosine 3'-diphosphate 5'-diphosphate) is a mediator of the stringent response that coordinates a variety of cellular activities in response to changes in nutritional abundance.</text>
</comment>
<evidence type="ECO:0000259" key="4">
    <source>
        <dbReference type="PROSITE" id="PS51831"/>
    </source>
</evidence>
<evidence type="ECO:0000256" key="2">
    <source>
        <dbReference type="RuleBase" id="RU003847"/>
    </source>
</evidence>
<evidence type="ECO:0000256" key="1">
    <source>
        <dbReference type="ARBA" id="ARBA00025704"/>
    </source>
</evidence>
<dbReference type="PROSITE" id="PS51880">
    <property type="entry name" value="TGS"/>
    <property type="match status" value="1"/>
</dbReference>
<dbReference type="InterPro" id="IPR006674">
    <property type="entry name" value="HD_domain"/>
</dbReference>
<dbReference type="CDD" id="cd01668">
    <property type="entry name" value="TGS_RSH"/>
    <property type="match status" value="1"/>
</dbReference>
<proteinExistence type="inferred from homology"/>
<dbReference type="InterPro" id="IPR004811">
    <property type="entry name" value="RelA/Spo_fam"/>
</dbReference>
<dbReference type="FunFam" id="3.10.20.30:FF:000002">
    <property type="entry name" value="GTP pyrophosphokinase (RelA/SpoT)"/>
    <property type="match status" value="1"/>
</dbReference>
<dbReference type="AlphaFoldDB" id="W0FLI6"/>
<dbReference type="GO" id="GO:0005886">
    <property type="term" value="C:plasma membrane"/>
    <property type="evidence" value="ECO:0007669"/>
    <property type="project" value="TreeGrafter"/>
</dbReference>
<dbReference type="InterPro" id="IPR043519">
    <property type="entry name" value="NT_sf"/>
</dbReference>